<dbReference type="InterPro" id="IPR000866">
    <property type="entry name" value="AhpC/TSA"/>
</dbReference>
<dbReference type="InterPro" id="IPR019479">
    <property type="entry name" value="Peroxiredoxin_C"/>
</dbReference>
<evidence type="ECO:0000256" key="5">
    <source>
        <dbReference type="PIRNR" id="PIRNR000239"/>
    </source>
</evidence>
<dbReference type="Proteomes" id="UP001153365">
    <property type="component" value="Unassembled WGS sequence"/>
</dbReference>
<dbReference type="GO" id="GO:0005829">
    <property type="term" value="C:cytosol"/>
    <property type="evidence" value="ECO:0007669"/>
    <property type="project" value="TreeGrafter"/>
</dbReference>
<dbReference type="PANTHER" id="PTHR10681">
    <property type="entry name" value="THIOREDOXIN PEROXIDASE"/>
    <property type="match status" value="1"/>
</dbReference>
<evidence type="ECO:0000313" key="9">
    <source>
        <dbReference type="Proteomes" id="UP001153365"/>
    </source>
</evidence>
<dbReference type="SUPFAM" id="SSF52833">
    <property type="entry name" value="Thioredoxin-like"/>
    <property type="match status" value="1"/>
</dbReference>
<keyword evidence="1 5" id="KW-0575">Peroxidase</keyword>
<keyword evidence="9" id="KW-1185">Reference proteome</keyword>
<evidence type="ECO:0000256" key="1">
    <source>
        <dbReference type="ARBA" id="ARBA00022559"/>
    </source>
</evidence>
<protein>
    <submittedName>
        <fullName evidence="8">Thioredoxin-like protein</fullName>
    </submittedName>
</protein>
<dbReference type="InterPro" id="IPR050217">
    <property type="entry name" value="Peroxiredoxin"/>
</dbReference>
<keyword evidence="4 5" id="KW-0676">Redox-active center</keyword>
<name>A0AAV0BAB9_PHAPC</name>
<sequence>MTDYLSNDLKTLRLGSIMIINPKFNSFYDLINLQWSILFSHPADFTPVCTTELSTLASLSDQFDQLGFKLIGLSCDDVKSHDDWIKDINKTFNVDLKFPIIADQDRKVATLFDMLDQQDLSNRDSKDPNKTIRLILQYPTTIGRNFDEILRVCRALKLTDLRPISTPANWKPNDKVIINNSLTDDQAFESFWWKG</sequence>
<dbReference type="Pfam" id="PF00578">
    <property type="entry name" value="AhpC-TSA"/>
    <property type="match status" value="1"/>
</dbReference>
<dbReference type="GO" id="GO:0042744">
    <property type="term" value="P:hydrogen peroxide catabolic process"/>
    <property type="evidence" value="ECO:0007669"/>
    <property type="project" value="TreeGrafter"/>
</dbReference>
<keyword evidence="2 5" id="KW-0049">Antioxidant</keyword>
<dbReference type="InterPro" id="IPR013766">
    <property type="entry name" value="Thioredoxin_domain"/>
</dbReference>
<dbReference type="AlphaFoldDB" id="A0AAV0BAB9"/>
<dbReference type="InterPro" id="IPR036249">
    <property type="entry name" value="Thioredoxin-like_sf"/>
</dbReference>
<evidence type="ECO:0000259" key="7">
    <source>
        <dbReference type="PROSITE" id="PS51352"/>
    </source>
</evidence>
<keyword evidence="3 5" id="KW-0560">Oxidoreductase</keyword>
<dbReference type="Gene3D" id="3.30.1020.10">
    <property type="entry name" value="Antioxidant, Horf6, Chain A, domain2"/>
    <property type="match status" value="1"/>
</dbReference>
<evidence type="ECO:0000256" key="4">
    <source>
        <dbReference type="ARBA" id="ARBA00023284"/>
    </source>
</evidence>
<feature type="active site" description="Cysteine sulfenic acid (-SOH) intermediate; for peroxidase activity" evidence="6">
    <location>
        <position position="49"/>
    </location>
</feature>
<evidence type="ECO:0000256" key="3">
    <source>
        <dbReference type="ARBA" id="ARBA00023002"/>
    </source>
</evidence>
<dbReference type="EMBL" id="CALTRL010004151">
    <property type="protein sequence ID" value="CAH7682570.1"/>
    <property type="molecule type" value="Genomic_DNA"/>
</dbReference>
<evidence type="ECO:0000256" key="6">
    <source>
        <dbReference type="PIRSR" id="PIRSR000239-1"/>
    </source>
</evidence>
<comment type="similarity">
    <text evidence="5">Belongs to the peroxiredoxin family.</text>
</comment>
<feature type="domain" description="Thioredoxin" evidence="7">
    <location>
        <begin position="1"/>
        <end position="158"/>
    </location>
</feature>
<dbReference type="Gene3D" id="3.40.30.10">
    <property type="entry name" value="Glutaredoxin"/>
    <property type="match status" value="1"/>
</dbReference>
<dbReference type="InterPro" id="IPR024706">
    <property type="entry name" value="Peroxiredoxin_AhpC-typ"/>
</dbReference>
<comment type="caution">
    <text evidence="8">The sequence shown here is derived from an EMBL/GenBank/DDBJ whole genome shotgun (WGS) entry which is preliminary data.</text>
</comment>
<dbReference type="PANTHER" id="PTHR10681:SF121">
    <property type="entry name" value="ALKYL HYDROPEROXIDE REDUCTASE C"/>
    <property type="match status" value="1"/>
</dbReference>
<dbReference type="GO" id="GO:0045454">
    <property type="term" value="P:cell redox homeostasis"/>
    <property type="evidence" value="ECO:0007669"/>
    <property type="project" value="TreeGrafter"/>
</dbReference>
<evidence type="ECO:0000313" key="8">
    <source>
        <dbReference type="EMBL" id="CAH7682570.1"/>
    </source>
</evidence>
<proteinExistence type="inferred from homology"/>
<gene>
    <name evidence="8" type="ORF">PPACK8108_LOCUS15538</name>
</gene>
<organism evidence="8 9">
    <name type="scientific">Phakopsora pachyrhizi</name>
    <name type="common">Asian soybean rust disease fungus</name>
    <dbReference type="NCBI Taxonomy" id="170000"/>
    <lineage>
        <taxon>Eukaryota</taxon>
        <taxon>Fungi</taxon>
        <taxon>Dikarya</taxon>
        <taxon>Basidiomycota</taxon>
        <taxon>Pucciniomycotina</taxon>
        <taxon>Pucciniomycetes</taxon>
        <taxon>Pucciniales</taxon>
        <taxon>Phakopsoraceae</taxon>
        <taxon>Phakopsora</taxon>
    </lineage>
</organism>
<dbReference type="PIRSF" id="PIRSF000239">
    <property type="entry name" value="AHPC"/>
    <property type="match status" value="1"/>
</dbReference>
<evidence type="ECO:0000256" key="2">
    <source>
        <dbReference type="ARBA" id="ARBA00022862"/>
    </source>
</evidence>
<accession>A0AAV0BAB9</accession>
<dbReference type="Pfam" id="PF10417">
    <property type="entry name" value="1-cysPrx_C"/>
    <property type="match status" value="1"/>
</dbReference>
<comment type="function">
    <text evidence="5">Thiol-specific peroxidase that catalyzes the reduction of hydrogen peroxide and organic hydroperoxides to water and alcohols, respectively.</text>
</comment>
<dbReference type="GO" id="GO:0006979">
    <property type="term" value="P:response to oxidative stress"/>
    <property type="evidence" value="ECO:0007669"/>
    <property type="project" value="TreeGrafter"/>
</dbReference>
<dbReference type="PROSITE" id="PS51352">
    <property type="entry name" value="THIOREDOXIN_2"/>
    <property type="match status" value="1"/>
</dbReference>
<dbReference type="GO" id="GO:0033554">
    <property type="term" value="P:cellular response to stress"/>
    <property type="evidence" value="ECO:0007669"/>
    <property type="project" value="TreeGrafter"/>
</dbReference>
<reference evidence="8" key="1">
    <citation type="submission" date="2022-06" db="EMBL/GenBank/DDBJ databases">
        <authorList>
            <consortium name="SYNGENTA / RWTH Aachen University"/>
        </authorList>
    </citation>
    <scope>NUCLEOTIDE SEQUENCE</scope>
</reference>
<dbReference type="GO" id="GO:0008379">
    <property type="term" value="F:thioredoxin peroxidase activity"/>
    <property type="evidence" value="ECO:0007669"/>
    <property type="project" value="TreeGrafter"/>
</dbReference>